<keyword evidence="1" id="KW-0812">Transmembrane</keyword>
<proteinExistence type="predicted"/>
<evidence type="ECO:0000259" key="2">
    <source>
        <dbReference type="Pfam" id="PF26616"/>
    </source>
</evidence>
<dbReference type="Proteomes" id="UP001301958">
    <property type="component" value="Unassembled WGS sequence"/>
</dbReference>
<organism evidence="3 4">
    <name type="scientific">Podospora fimiseda</name>
    <dbReference type="NCBI Taxonomy" id="252190"/>
    <lineage>
        <taxon>Eukaryota</taxon>
        <taxon>Fungi</taxon>
        <taxon>Dikarya</taxon>
        <taxon>Ascomycota</taxon>
        <taxon>Pezizomycotina</taxon>
        <taxon>Sordariomycetes</taxon>
        <taxon>Sordariomycetidae</taxon>
        <taxon>Sordariales</taxon>
        <taxon>Podosporaceae</taxon>
        <taxon>Podospora</taxon>
    </lineage>
</organism>
<gene>
    <name evidence="3" type="ORF">QBC38DRAFT_484327</name>
</gene>
<dbReference type="EMBL" id="MU865380">
    <property type="protein sequence ID" value="KAK4224911.1"/>
    <property type="molecule type" value="Genomic_DNA"/>
</dbReference>
<feature type="domain" description="CorA-like transporter" evidence="2">
    <location>
        <begin position="15"/>
        <end position="290"/>
    </location>
</feature>
<keyword evidence="1" id="KW-0472">Membrane</keyword>
<sequence>MIKVSPHDQLLEALKDPGQYPLGQTLLKSTQPAEISRSQQKRLLENEDDIFDSSRKRIVFWETTNKDQDSWTISEVTSHQSLAEHLLQQNGDPKSRHIFIESQNSRAPINCSMVMFQMLLTYHQAGPCFLESIFTFGDSDDPVDACLSQYISDDTLDPQTRLPAIPPLQRSGKQIRHSLLLRSIERAPEAPSDPWSIRQVAAYAAFDVESGHTVFITVKGNDYFQRRITEDIANPPVAVSDQTTQKGHAKIAASFEAFLETVLIYLAWCERDLRWYVRDKENRVREAAVKTRTMPIERSANPVFTASRATTGFSTSTSSEKRGLISSLRIRAPTTSTRPSAPSVQFANDTQLVKQQPSRQQILEKFKYQEYQTLVGLSERFEEAILVIRLNRGALRDITEKHETLMESDDLDAELRDAMRKPICRFIFKVRAIDRRLEIRETQLVSLQTRLIEGKSLYENLLQYRSLQVAQMFAEIGTQSSVTMQSIAYRTERETVSIHVITVVTLLFLPATFLSSFFQSGVLQWQDTQVFTGQWFLRTEVFKLFISICIPMTVLTLLVWMCVSYWGRLQSRRKLAADAGEVAAMPAFLSSPV</sequence>
<name>A0AAN7GQZ6_9PEZI</name>
<reference evidence="3" key="2">
    <citation type="submission" date="2023-05" db="EMBL/GenBank/DDBJ databases">
        <authorList>
            <consortium name="Lawrence Berkeley National Laboratory"/>
            <person name="Steindorff A."/>
            <person name="Hensen N."/>
            <person name="Bonometti L."/>
            <person name="Westerberg I."/>
            <person name="Brannstrom I.O."/>
            <person name="Guillou S."/>
            <person name="Cros-Aarteil S."/>
            <person name="Calhoun S."/>
            <person name="Haridas S."/>
            <person name="Kuo A."/>
            <person name="Mondo S."/>
            <person name="Pangilinan J."/>
            <person name="Riley R."/>
            <person name="Labutti K."/>
            <person name="Andreopoulos B."/>
            <person name="Lipzen A."/>
            <person name="Chen C."/>
            <person name="Yanf M."/>
            <person name="Daum C."/>
            <person name="Ng V."/>
            <person name="Clum A."/>
            <person name="Ohm R."/>
            <person name="Martin F."/>
            <person name="Silar P."/>
            <person name="Natvig D."/>
            <person name="Lalanne C."/>
            <person name="Gautier V."/>
            <person name="Ament-Velasquez S.L."/>
            <person name="Kruys A."/>
            <person name="Hutchinson M.I."/>
            <person name="Powell A.J."/>
            <person name="Barry K."/>
            <person name="Miller A.N."/>
            <person name="Grigoriev I.V."/>
            <person name="Debuchy R."/>
            <person name="Gladieux P."/>
            <person name="Thoren M.H."/>
            <person name="Johannesson H."/>
        </authorList>
    </citation>
    <scope>NUCLEOTIDE SEQUENCE</scope>
    <source>
        <strain evidence="3">CBS 990.96</strain>
    </source>
</reference>
<dbReference type="AlphaFoldDB" id="A0AAN7GQZ6"/>
<dbReference type="Pfam" id="PF26616">
    <property type="entry name" value="CorA-like"/>
    <property type="match status" value="1"/>
</dbReference>
<keyword evidence="4" id="KW-1185">Reference proteome</keyword>
<keyword evidence="1" id="KW-1133">Transmembrane helix</keyword>
<evidence type="ECO:0000256" key="1">
    <source>
        <dbReference type="SAM" id="Phobius"/>
    </source>
</evidence>
<reference evidence="3" key="1">
    <citation type="journal article" date="2023" name="Mol. Phylogenet. Evol.">
        <title>Genome-scale phylogeny and comparative genomics of the fungal order Sordariales.</title>
        <authorList>
            <person name="Hensen N."/>
            <person name="Bonometti L."/>
            <person name="Westerberg I."/>
            <person name="Brannstrom I.O."/>
            <person name="Guillou S."/>
            <person name="Cros-Aarteil S."/>
            <person name="Calhoun S."/>
            <person name="Haridas S."/>
            <person name="Kuo A."/>
            <person name="Mondo S."/>
            <person name="Pangilinan J."/>
            <person name="Riley R."/>
            <person name="LaButti K."/>
            <person name="Andreopoulos B."/>
            <person name="Lipzen A."/>
            <person name="Chen C."/>
            <person name="Yan M."/>
            <person name="Daum C."/>
            <person name="Ng V."/>
            <person name="Clum A."/>
            <person name="Steindorff A."/>
            <person name="Ohm R.A."/>
            <person name="Martin F."/>
            <person name="Silar P."/>
            <person name="Natvig D.O."/>
            <person name="Lalanne C."/>
            <person name="Gautier V."/>
            <person name="Ament-Velasquez S.L."/>
            <person name="Kruys A."/>
            <person name="Hutchinson M.I."/>
            <person name="Powell A.J."/>
            <person name="Barry K."/>
            <person name="Miller A.N."/>
            <person name="Grigoriev I.V."/>
            <person name="Debuchy R."/>
            <person name="Gladieux P."/>
            <person name="Hiltunen Thoren M."/>
            <person name="Johannesson H."/>
        </authorList>
    </citation>
    <scope>NUCLEOTIDE SEQUENCE</scope>
    <source>
        <strain evidence="3">CBS 990.96</strain>
    </source>
</reference>
<comment type="caution">
    <text evidence="3">The sequence shown here is derived from an EMBL/GenBank/DDBJ whole genome shotgun (WGS) entry which is preliminary data.</text>
</comment>
<evidence type="ECO:0000313" key="4">
    <source>
        <dbReference type="Proteomes" id="UP001301958"/>
    </source>
</evidence>
<accession>A0AAN7GQZ6</accession>
<feature type="transmembrane region" description="Helical" evidence="1">
    <location>
        <begin position="496"/>
        <end position="518"/>
    </location>
</feature>
<feature type="transmembrane region" description="Helical" evidence="1">
    <location>
        <begin position="544"/>
        <end position="566"/>
    </location>
</feature>
<evidence type="ECO:0000313" key="3">
    <source>
        <dbReference type="EMBL" id="KAK4224911.1"/>
    </source>
</evidence>
<dbReference type="InterPro" id="IPR058257">
    <property type="entry name" value="CorA-like_dom"/>
</dbReference>
<dbReference type="Gene3D" id="1.20.58.340">
    <property type="entry name" value="Magnesium transport protein CorA, transmembrane region"/>
    <property type="match status" value="1"/>
</dbReference>
<protein>
    <recommendedName>
        <fullName evidence="2">CorA-like transporter domain-containing protein</fullName>
    </recommendedName>
</protein>